<sequence length="113" mass="12728">MELAQDGVGLNRVGPRWSWPQDRVGQTELAQTELAQDGVGSKTELAQDGVGPRRSWLKPSWPKMELAPRQSWPDGVGSNGVGPRRSWPKTELAPRRSWPKMELDRRSWLQDGV</sequence>
<feature type="region of interest" description="Disordered" evidence="1">
    <location>
        <begin position="1"/>
        <end position="113"/>
    </location>
</feature>
<organism evidence="2 3">
    <name type="scientific">Globodera rostochiensis</name>
    <name type="common">Golden nematode worm</name>
    <name type="synonym">Heterodera rostochiensis</name>
    <dbReference type="NCBI Taxonomy" id="31243"/>
    <lineage>
        <taxon>Eukaryota</taxon>
        <taxon>Metazoa</taxon>
        <taxon>Ecdysozoa</taxon>
        <taxon>Nematoda</taxon>
        <taxon>Chromadorea</taxon>
        <taxon>Rhabditida</taxon>
        <taxon>Tylenchina</taxon>
        <taxon>Tylenchomorpha</taxon>
        <taxon>Tylenchoidea</taxon>
        <taxon>Heteroderidae</taxon>
        <taxon>Heteroderinae</taxon>
        <taxon>Globodera</taxon>
    </lineage>
</organism>
<evidence type="ECO:0000313" key="3">
    <source>
        <dbReference type="WBParaSite" id="Gr19_v10_g12533.t1"/>
    </source>
</evidence>
<proteinExistence type="predicted"/>
<accession>A0A914GZ61</accession>
<dbReference type="Proteomes" id="UP000887572">
    <property type="component" value="Unplaced"/>
</dbReference>
<dbReference type="WBParaSite" id="Gr19_v10_g12533.t1">
    <property type="protein sequence ID" value="Gr19_v10_g12533.t1"/>
    <property type="gene ID" value="Gr19_v10_g12533"/>
</dbReference>
<dbReference type="AlphaFoldDB" id="A0A914GZ61"/>
<evidence type="ECO:0000313" key="2">
    <source>
        <dbReference type="Proteomes" id="UP000887572"/>
    </source>
</evidence>
<reference evidence="3" key="1">
    <citation type="submission" date="2022-11" db="UniProtKB">
        <authorList>
            <consortium name="WormBaseParasite"/>
        </authorList>
    </citation>
    <scope>IDENTIFICATION</scope>
</reference>
<feature type="compositionally biased region" description="Basic and acidic residues" evidence="1">
    <location>
        <begin position="99"/>
        <end position="113"/>
    </location>
</feature>
<protein>
    <submittedName>
        <fullName evidence="3">Uncharacterized protein</fullName>
    </submittedName>
</protein>
<keyword evidence="2" id="KW-1185">Reference proteome</keyword>
<evidence type="ECO:0000256" key="1">
    <source>
        <dbReference type="SAM" id="MobiDB-lite"/>
    </source>
</evidence>
<name>A0A914GZ61_GLORO</name>